<reference evidence="1 2" key="1">
    <citation type="submission" date="2013-11" db="EMBL/GenBank/DDBJ databases">
        <title>Metagenomic analysis of a methanogenic consortium involved in long chain n-alkane degradation.</title>
        <authorList>
            <person name="Davidova I.A."/>
            <person name="Callaghan A.V."/>
            <person name="Wawrik B."/>
            <person name="Pruitt S."/>
            <person name="Marks C."/>
            <person name="Duncan K.E."/>
            <person name="Suflita J.M."/>
        </authorList>
    </citation>
    <scope>NUCLEOTIDE SEQUENCE [LARGE SCALE GENOMIC DNA]</scope>
    <source>
        <strain evidence="1 2">SPR</strain>
    </source>
</reference>
<sequence>MKIIDACLAVLRPFKTISIMRPLKQHTWV</sequence>
<dbReference type="EMBL" id="AZAC01000003">
    <property type="protein sequence ID" value="KIX15428.1"/>
    <property type="molecule type" value="Genomic_DNA"/>
</dbReference>
<protein>
    <submittedName>
        <fullName evidence="1">Uncharacterized protein</fullName>
    </submittedName>
</protein>
<dbReference type="AlphaFoldDB" id="A0A0D2HYQ6"/>
<keyword evidence="2" id="KW-1185">Reference proteome</keyword>
<dbReference type="InParanoid" id="A0A0D2HYQ6"/>
<proteinExistence type="predicted"/>
<evidence type="ECO:0000313" key="1">
    <source>
        <dbReference type="EMBL" id="KIX15428.1"/>
    </source>
</evidence>
<gene>
    <name evidence="1" type="ORF">X474_03800</name>
</gene>
<name>A0A0D2HYQ6_9BACT</name>
<accession>A0A0D2HYQ6</accession>
<dbReference type="Proteomes" id="UP000032233">
    <property type="component" value="Unassembled WGS sequence"/>
</dbReference>
<organism evidence="1 2">
    <name type="scientific">Dethiosulfatarculus sandiegensis</name>
    <dbReference type="NCBI Taxonomy" id="1429043"/>
    <lineage>
        <taxon>Bacteria</taxon>
        <taxon>Pseudomonadati</taxon>
        <taxon>Thermodesulfobacteriota</taxon>
        <taxon>Desulfarculia</taxon>
        <taxon>Desulfarculales</taxon>
        <taxon>Desulfarculaceae</taxon>
        <taxon>Dethiosulfatarculus</taxon>
    </lineage>
</organism>
<evidence type="ECO:0000313" key="2">
    <source>
        <dbReference type="Proteomes" id="UP000032233"/>
    </source>
</evidence>
<comment type="caution">
    <text evidence="1">The sequence shown here is derived from an EMBL/GenBank/DDBJ whole genome shotgun (WGS) entry which is preliminary data.</text>
</comment>